<evidence type="ECO:0000256" key="1">
    <source>
        <dbReference type="SAM" id="MobiDB-lite"/>
    </source>
</evidence>
<feature type="region of interest" description="Disordered" evidence="1">
    <location>
        <begin position="13"/>
        <end position="43"/>
    </location>
</feature>
<gene>
    <name evidence="2" type="ORF">E4U56_004256</name>
</gene>
<protein>
    <submittedName>
        <fullName evidence="2">Uncharacterized protein</fullName>
    </submittedName>
</protein>
<sequence>MWSLSHRIDCGPTHHPLLRRSARRSKGKPDETPTSRQPDVQPSGIWDPDILHDLVRLFPILHGASAIVFCLKTPCSFLAWQSQPACLPTLEQQCSWCTPLTRIPRLSDSESAPSAPISSAHRSIKLYQLHTKRNVSPVLSAFCLSRTSRDDLWTQFRL</sequence>
<reference evidence="2" key="1">
    <citation type="journal article" date="2020" name="bioRxiv">
        <title>Whole genome comparisons of ergot fungi reveals the divergence and evolution of species within the genus Claviceps are the result of varying mechanisms driving genome evolution and host range expansion.</title>
        <authorList>
            <person name="Wyka S.A."/>
            <person name="Mondo S.J."/>
            <person name="Liu M."/>
            <person name="Dettman J."/>
            <person name="Nalam V."/>
            <person name="Broders K.D."/>
        </authorList>
    </citation>
    <scope>NUCLEOTIDE SEQUENCE</scope>
    <source>
        <strain evidence="2">CCC 1102</strain>
    </source>
</reference>
<dbReference type="EMBL" id="SRPS01000279">
    <property type="protein sequence ID" value="KAG5960544.1"/>
    <property type="molecule type" value="Genomic_DNA"/>
</dbReference>
<name>A0A9P7SL63_9HYPO</name>
<feature type="compositionally biased region" description="Basic residues" evidence="1">
    <location>
        <begin position="16"/>
        <end position="26"/>
    </location>
</feature>
<evidence type="ECO:0000313" key="2">
    <source>
        <dbReference type="EMBL" id="KAG5960544.1"/>
    </source>
</evidence>
<dbReference type="Proteomes" id="UP000784919">
    <property type="component" value="Unassembled WGS sequence"/>
</dbReference>
<accession>A0A9P7SL63</accession>
<dbReference type="AlphaFoldDB" id="A0A9P7SL63"/>
<evidence type="ECO:0000313" key="3">
    <source>
        <dbReference type="Proteomes" id="UP000784919"/>
    </source>
</evidence>
<organism evidence="2 3">
    <name type="scientific">Claviceps arundinis</name>
    <dbReference type="NCBI Taxonomy" id="1623583"/>
    <lineage>
        <taxon>Eukaryota</taxon>
        <taxon>Fungi</taxon>
        <taxon>Dikarya</taxon>
        <taxon>Ascomycota</taxon>
        <taxon>Pezizomycotina</taxon>
        <taxon>Sordariomycetes</taxon>
        <taxon>Hypocreomycetidae</taxon>
        <taxon>Hypocreales</taxon>
        <taxon>Clavicipitaceae</taxon>
        <taxon>Claviceps</taxon>
    </lineage>
</organism>
<proteinExistence type="predicted"/>
<comment type="caution">
    <text evidence="2">The sequence shown here is derived from an EMBL/GenBank/DDBJ whole genome shotgun (WGS) entry which is preliminary data.</text>
</comment>